<dbReference type="GO" id="GO:0016020">
    <property type="term" value="C:membrane"/>
    <property type="evidence" value="ECO:0007669"/>
    <property type="project" value="InterPro"/>
</dbReference>
<name>A0A9D4MIZ5_DREPO</name>
<reference evidence="3" key="2">
    <citation type="submission" date="2020-11" db="EMBL/GenBank/DDBJ databases">
        <authorList>
            <person name="McCartney M.A."/>
            <person name="Auch B."/>
            <person name="Kono T."/>
            <person name="Mallez S."/>
            <person name="Becker A."/>
            <person name="Gohl D.M."/>
            <person name="Silverstein K.A.T."/>
            <person name="Koren S."/>
            <person name="Bechman K.B."/>
            <person name="Herman A."/>
            <person name="Abrahante J.E."/>
            <person name="Garbe J."/>
        </authorList>
    </citation>
    <scope>NUCLEOTIDE SEQUENCE</scope>
    <source>
        <strain evidence="3">Duluth1</strain>
        <tissue evidence="3">Whole animal</tissue>
    </source>
</reference>
<dbReference type="EMBL" id="JAIWYP010000001">
    <property type="protein sequence ID" value="KAH3877373.1"/>
    <property type="molecule type" value="Genomic_DNA"/>
</dbReference>
<evidence type="ECO:0000313" key="3">
    <source>
        <dbReference type="EMBL" id="KAH3877373.1"/>
    </source>
</evidence>
<feature type="region of interest" description="Disordered" evidence="1">
    <location>
        <begin position="36"/>
        <end position="64"/>
    </location>
</feature>
<proteinExistence type="predicted"/>
<evidence type="ECO:0000259" key="2">
    <source>
        <dbReference type="Pfam" id="PF04664"/>
    </source>
</evidence>
<evidence type="ECO:0000256" key="1">
    <source>
        <dbReference type="SAM" id="MobiDB-lite"/>
    </source>
</evidence>
<gene>
    <name evidence="3" type="ORF">DPMN_001236</name>
</gene>
<protein>
    <recommendedName>
        <fullName evidence="2">Opioid growth factor receptor (OGFr) conserved domain-containing protein</fullName>
    </recommendedName>
</protein>
<reference evidence="3" key="1">
    <citation type="journal article" date="2019" name="bioRxiv">
        <title>The Genome of the Zebra Mussel, Dreissena polymorpha: A Resource for Invasive Species Research.</title>
        <authorList>
            <person name="McCartney M.A."/>
            <person name="Auch B."/>
            <person name="Kono T."/>
            <person name="Mallez S."/>
            <person name="Zhang Y."/>
            <person name="Obille A."/>
            <person name="Becker A."/>
            <person name="Abrahante J.E."/>
            <person name="Garbe J."/>
            <person name="Badalamenti J.P."/>
            <person name="Herman A."/>
            <person name="Mangelson H."/>
            <person name="Liachko I."/>
            <person name="Sullivan S."/>
            <person name="Sone E.D."/>
            <person name="Koren S."/>
            <person name="Silverstein K.A.T."/>
            <person name="Beckman K.B."/>
            <person name="Gohl D.M."/>
        </authorList>
    </citation>
    <scope>NUCLEOTIDE SEQUENCE</scope>
    <source>
        <strain evidence="3">Duluth1</strain>
        <tissue evidence="3">Whole animal</tissue>
    </source>
</reference>
<accession>A0A9D4MIZ5</accession>
<keyword evidence="4" id="KW-1185">Reference proteome</keyword>
<evidence type="ECO:0000313" key="4">
    <source>
        <dbReference type="Proteomes" id="UP000828390"/>
    </source>
</evidence>
<feature type="domain" description="Opioid growth factor receptor (OGFr) conserved" evidence="2">
    <location>
        <begin position="1"/>
        <end position="35"/>
    </location>
</feature>
<dbReference type="Pfam" id="PF04664">
    <property type="entry name" value="OGFr_N"/>
    <property type="match status" value="1"/>
</dbReference>
<dbReference type="GO" id="GO:0038023">
    <property type="term" value="F:signaling receptor activity"/>
    <property type="evidence" value="ECO:0007669"/>
    <property type="project" value="InterPro"/>
</dbReference>
<feature type="compositionally biased region" description="Polar residues" evidence="1">
    <location>
        <begin position="42"/>
        <end position="51"/>
    </location>
</feature>
<dbReference type="AlphaFoldDB" id="A0A9D4MIZ5"/>
<comment type="caution">
    <text evidence="3">The sequence shown here is derived from an EMBL/GenBank/DDBJ whole genome shotgun (WGS) entry which is preliminary data.</text>
</comment>
<dbReference type="Proteomes" id="UP000828390">
    <property type="component" value="Unassembled WGS sequence"/>
</dbReference>
<feature type="compositionally biased region" description="Basic and acidic residues" evidence="1">
    <location>
        <begin position="54"/>
        <end position="64"/>
    </location>
</feature>
<organism evidence="3 4">
    <name type="scientific">Dreissena polymorpha</name>
    <name type="common">Zebra mussel</name>
    <name type="synonym">Mytilus polymorpha</name>
    <dbReference type="NCBI Taxonomy" id="45954"/>
    <lineage>
        <taxon>Eukaryota</taxon>
        <taxon>Metazoa</taxon>
        <taxon>Spiralia</taxon>
        <taxon>Lophotrochozoa</taxon>
        <taxon>Mollusca</taxon>
        <taxon>Bivalvia</taxon>
        <taxon>Autobranchia</taxon>
        <taxon>Heteroconchia</taxon>
        <taxon>Euheterodonta</taxon>
        <taxon>Imparidentia</taxon>
        <taxon>Neoheterodontei</taxon>
        <taxon>Myida</taxon>
        <taxon>Dreissenoidea</taxon>
        <taxon>Dreissenidae</taxon>
        <taxon>Dreissena</taxon>
    </lineage>
</organism>
<sequence length="64" mass="7686">MMLDFYGMQLDNDQDGTIVRADNWEDRFHHLNRLHGIEHPGQTDTFRSLSETELEQRNHRSRCD</sequence>
<dbReference type="InterPro" id="IPR006757">
    <property type="entry name" value="OGF_rcpt"/>
</dbReference>